<dbReference type="HOGENOM" id="CLU_035263_2_1_1"/>
<dbReference type="PANTHER" id="PTHR38797:SF4">
    <property type="entry name" value="NUCLEAR PORE COMPLEX PROTEIN NUP85"/>
    <property type="match status" value="1"/>
</dbReference>
<dbReference type="GeneID" id="27726143"/>
<dbReference type="OMA" id="MFIHETH"/>
<accession>A0A084G122</accession>
<feature type="region of interest" description="Disordered" evidence="1">
    <location>
        <begin position="280"/>
        <end position="313"/>
    </location>
</feature>
<reference evidence="2 3" key="1">
    <citation type="journal article" date="2014" name="Genome Announc.">
        <title>Draft genome sequence of the pathogenic fungus Scedosporium apiospermum.</title>
        <authorList>
            <person name="Vandeputte P."/>
            <person name="Ghamrawi S."/>
            <person name="Rechenmann M."/>
            <person name="Iltis A."/>
            <person name="Giraud S."/>
            <person name="Fleury M."/>
            <person name="Thornton C."/>
            <person name="Delhaes L."/>
            <person name="Meyer W."/>
            <person name="Papon N."/>
            <person name="Bouchara J.P."/>
        </authorList>
    </citation>
    <scope>NUCLEOTIDE SEQUENCE [LARGE SCALE GENOMIC DNA]</scope>
    <source>
        <strain evidence="2 3">IHEM 14462</strain>
    </source>
</reference>
<organism evidence="2 3">
    <name type="scientific">Pseudallescheria apiosperma</name>
    <name type="common">Scedosporium apiospermum</name>
    <dbReference type="NCBI Taxonomy" id="563466"/>
    <lineage>
        <taxon>Eukaryota</taxon>
        <taxon>Fungi</taxon>
        <taxon>Dikarya</taxon>
        <taxon>Ascomycota</taxon>
        <taxon>Pezizomycotina</taxon>
        <taxon>Sordariomycetes</taxon>
        <taxon>Hypocreomycetidae</taxon>
        <taxon>Microascales</taxon>
        <taxon>Microascaceae</taxon>
        <taxon>Scedosporium</taxon>
    </lineage>
</organism>
<dbReference type="PANTHER" id="PTHR38797">
    <property type="entry name" value="NUCLEAR PORE COMPLEX PROTEIN NUP85-RELATED"/>
    <property type="match status" value="1"/>
</dbReference>
<dbReference type="Pfam" id="PF12311">
    <property type="entry name" value="DUF3632"/>
    <property type="match status" value="1"/>
</dbReference>
<comment type="caution">
    <text evidence="2">The sequence shown here is derived from an EMBL/GenBank/DDBJ whole genome shotgun (WGS) entry which is preliminary data.</text>
</comment>
<dbReference type="KEGG" id="sapo:SAPIO_CDS7071"/>
<dbReference type="Proteomes" id="UP000028545">
    <property type="component" value="Unassembled WGS sequence"/>
</dbReference>
<feature type="compositionally biased region" description="Basic and acidic residues" evidence="1">
    <location>
        <begin position="304"/>
        <end position="313"/>
    </location>
</feature>
<keyword evidence="3" id="KW-1185">Reference proteome</keyword>
<sequence length="313" mass="34943">MEDIQTDLQALEGNLTDLMGPVFRVLKATLEYPAKPEVKASKLADDVTFFTKGDNGDAVLWQVWWVIFDIASVVPPDHAWQDSLVQCLSLLRERDEVITPKIEGAPTFKDLPGLSLAAIEKFDAYDPSFVGIESPNLAHWKNLQSFFARLTHTGIIRQLNFAIWEIRETIEGDEAQTLKGAELECHLWAVSEWLARCTKEIFELMSWKDEVKESEAQSLRTGKLCEGVAPLSLERWEFWRKRLADIAADRGSLELGDSVVERIAEVLRRMDAIDGRRAAESVVQAGSSEKPQGEKVGSDGAEGAEAKNLKASD</sequence>
<evidence type="ECO:0000313" key="3">
    <source>
        <dbReference type="Proteomes" id="UP000028545"/>
    </source>
</evidence>
<dbReference type="InterPro" id="IPR022085">
    <property type="entry name" value="OpdG"/>
</dbReference>
<evidence type="ECO:0000256" key="1">
    <source>
        <dbReference type="SAM" id="MobiDB-lite"/>
    </source>
</evidence>
<dbReference type="EMBL" id="JOWA01000110">
    <property type="protein sequence ID" value="KEZ41034.1"/>
    <property type="molecule type" value="Genomic_DNA"/>
</dbReference>
<protein>
    <submittedName>
        <fullName evidence="2">Uncharacterized protein</fullName>
    </submittedName>
</protein>
<dbReference type="RefSeq" id="XP_016640833.1">
    <property type="nucleotide sequence ID" value="XM_016789006.1"/>
</dbReference>
<evidence type="ECO:0000313" key="2">
    <source>
        <dbReference type="EMBL" id="KEZ41034.1"/>
    </source>
</evidence>
<gene>
    <name evidence="2" type="ORF">SAPIO_CDS7071</name>
</gene>
<dbReference type="InterPro" id="IPR053204">
    <property type="entry name" value="Oxopyrrolidines_Biosynth-assoc"/>
</dbReference>
<proteinExistence type="predicted"/>
<name>A0A084G122_PSEDA</name>
<dbReference type="VEuPathDB" id="FungiDB:SAPIO_CDS7071"/>
<dbReference type="OrthoDB" id="3350591at2759"/>
<dbReference type="AlphaFoldDB" id="A0A084G122"/>